<keyword evidence="1" id="KW-0812">Transmembrane</keyword>
<reference evidence="3" key="1">
    <citation type="submission" date="2014-01" db="EMBL/GenBank/DDBJ databases">
        <title>The Genome Sequence of Anopheles farauti FAR1 (V2).</title>
        <authorList>
            <consortium name="The Broad Institute Genomics Platform"/>
            <person name="Neafsey D.E."/>
            <person name="Besansky N."/>
            <person name="Howell P."/>
            <person name="Walton C."/>
            <person name="Young S.K."/>
            <person name="Zeng Q."/>
            <person name="Gargeya S."/>
            <person name="Fitzgerald M."/>
            <person name="Haas B."/>
            <person name="Abouelleil A."/>
            <person name="Allen A.W."/>
            <person name="Alvarado L."/>
            <person name="Arachchi H.M."/>
            <person name="Berlin A.M."/>
            <person name="Chapman S.B."/>
            <person name="Gainer-Dewar J."/>
            <person name="Goldberg J."/>
            <person name="Griggs A."/>
            <person name="Gujja S."/>
            <person name="Hansen M."/>
            <person name="Howarth C."/>
            <person name="Imamovic A."/>
            <person name="Ireland A."/>
            <person name="Larimer J."/>
            <person name="McCowan C."/>
            <person name="Murphy C."/>
            <person name="Pearson M."/>
            <person name="Poon T.W."/>
            <person name="Priest M."/>
            <person name="Roberts A."/>
            <person name="Saif S."/>
            <person name="Shea T."/>
            <person name="Sisk P."/>
            <person name="Sykes S."/>
            <person name="Wortman J."/>
            <person name="Nusbaum C."/>
            <person name="Birren B."/>
        </authorList>
    </citation>
    <scope>NUCLEOTIDE SEQUENCE [LARGE SCALE GENOMIC DNA]</scope>
    <source>
        <strain evidence="3">FAR1</strain>
    </source>
</reference>
<keyword evidence="1" id="KW-1133">Transmembrane helix</keyword>
<evidence type="ECO:0000313" key="2">
    <source>
        <dbReference type="EnsemblMetazoa" id="AFAF003921-PA"/>
    </source>
</evidence>
<evidence type="ECO:0000256" key="1">
    <source>
        <dbReference type="SAM" id="Phobius"/>
    </source>
</evidence>
<dbReference type="EnsemblMetazoa" id="AFAF003921-RA">
    <property type="protein sequence ID" value="AFAF003921-PA"/>
    <property type="gene ID" value="AFAF003921"/>
</dbReference>
<dbReference type="STRING" id="69004.A0A182Q6B8"/>
<evidence type="ECO:0000313" key="3">
    <source>
        <dbReference type="Proteomes" id="UP000075886"/>
    </source>
</evidence>
<protein>
    <submittedName>
        <fullName evidence="2">Uncharacterized protein</fullName>
    </submittedName>
</protein>
<name>A0A182Q6B8_9DIPT</name>
<proteinExistence type="predicted"/>
<dbReference type="AlphaFoldDB" id="A0A182Q6B8"/>
<dbReference type="Proteomes" id="UP000075886">
    <property type="component" value="Unassembled WGS sequence"/>
</dbReference>
<reference evidence="2" key="2">
    <citation type="submission" date="2020-05" db="UniProtKB">
        <authorList>
            <consortium name="EnsemblMetazoa"/>
        </authorList>
    </citation>
    <scope>IDENTIFICATION</scope>
    <source>
        <strain evidence="2">FAR1</strain>
    </source>
</reference>
<sequence length="128" mass="15008">MAWSWWPRITDHVHSFSPLWVTAKTFGVHTLSYDQSSYKATPRELLVAFVLTMIRVYFIHLTFTTEAWITIFQSSSVIVERGLDVLLKLPMLLVFVTPWLLLLRKTHILAISYDIKLFDNACYTLWVD</sequence>
<keyword evidence="1" id="KW-0472">Membrane</keyword>
<dbReference type="VEuPathDB" id="VectorBase:AFAF003921"/>
<organism evidence="2 3">
    <name type="scientific">Anopheles farauti</name>
    <dbReference type="NCBI Taxonomy" id="69004"/>
    <lineage>
        <taxon>Eukaryota</taxon>
        <taxon>Metazoa</taxon>
        <taxon>Ecdysozoa</taxon>
        <taxon>Arthropoda</taxon>
        <taxon>Hexapoda</taxon>
        <taxon>Insecta</taxon>
        <taxon>Pterygota</taxon>
        <taxon>Neoptera</taxon>
        <taxon>Endopterygota</taxon>
        <taxon>Diptera</taxon>
        <taxon>Nematocera</taxon>
        <taxon>Culicoidea</taxon>
        <taxon>Culicidae</taxon>
        <taxon>Anophelinae</taxon>
        <taxon>Anopheles</taxon>
    </lineage>
</organism>
<feature type="transmembrane region" description="Helical" evidence="1">
    <location>
        <begin position="45"/>
        <end position="65"/>
    </location>
</feature>
<feature type="transmembrane region" description="Helical" evidence="1">
    <location>
        <begin position="85"/>
        <end position="103"/>
    </location>
</feature>
<accession>A0A182Q6B8</accession>
<dbReference type="EMBL" id="AXCN02001483">
    <property type="status" value="NOT_ANNOTATED_CDS"/>
    <property type="molecule type" value="Genomic_DNA"/>
</dbReference>
<keyword evidence="3" id="KW-1185">Reference proteome</keyword>